<dbReference type="Pfam" id="PF12900">
    <property type="entry name" value="Pyridox_ox_2"/>
    <property type="match status" value="1"/>
</dbReference>
<dbReference type="EMBL" id="CP060713">
    <property type="protein sequence ID" value="QNN53396.1"/>
    <property type="molecule type" value="Genomic_DNA"/>
</dbReference>
<feature type="region of interest" description="Disordered" evidence="1">
    <location>
        <begin position="1"/>
        <end position="24"/>
    </location>
</feature>
<accession>A0A7G9RCS1</accession>
<dbReference type="Proteomes" id="UP000515947">
    <property type="component" value="Chromosome"/>
</dbReference>
<dbReference type="PANTHER" id="PTHR34071:SF2">
    <property type="entry name" value="FLAVIN-NUCLEOTIDE-BINDING PROTEIN"/>
    <property type="match status" value="1"/>
</dbReference>
<dbReference type="PANTHER" id="PTHR34071">
    <property type="entry name" value="5-NITROIMIDAZOLE ANTIBIOTICS RESISTANCE PROTEIN, NIMA-FAMILY-RELATED PROTEIN-RELATED"/>
    <property type="match status" value="1"/>
</dbReference>
<dbReference type="InterPro" id="IPR024747">
    <property type="entry name" value="Pyridox_Oxase-rel"/>
</dbReference>
<keyword evidence="3" id="KW-1185">Reference proteome</keyword>
<protein>
    <submittedName>
        <fullName evidence="2">Pyridoxamine 5'-phosphate oxidase family protein</fullName>
    </submittedName>
</protein>
<evidence type="ECO:0000313" key="2">
    <source>
        <dbReference type="EMBL" id="QNN53396.1"/>
    </source>
</evidence>
<dbReference type="RefSeq" id="WP_187579238.1">
    <property type="nucleotide sequence ID" value="NZ_CP060713.1"/>
</dbReference>
<dbReference type="Gene3D" id="2.30.110.10">
    <property type="entry name" value="Electron Transport, Fmn-binding Protein, Chain A"/>
    <property type="match status" value="1"/>
</dbReference>
<gene>
    <name evidence="2" type="ORF">H9L09_02735</name>
</gene>
<reference evidence="2 3" key="1">
    <citation type="submission" date="2020-08" db="EMBL/GenBank/DDBJ databases">
        <title>Genome sequence of Nocardioides mesophilus KACC 16243T.</title>
        <authorList>
            <person name="Hyun D.-W."/>
            <person name="Bae J.-W."/>
        </authorList>
    </citation>
    <scope>NUCLEOTIDE SEQUENCE [LARGE SCALE GENOMIC DNA]</scope>
    <source>
        <strain evidence="2 3">KACC 16243</strain>
    </source>
</reference>
<organism evidence="2 3">
    <name type="scientific">Nocardioides mesophilus</name>
    <dbReference type="NCBI Taxonomy" id="433659"/>
    <lineage>
        <taxon>Bacteria</taxon>
        <taxon>Bacillati</taxon>
        <taxon>Actinomycetota</taxon>
        <taxon>Actinomycetes</taxon>
        <taxon>Propionibacteriales</taxon>
        <taxon>Nocardioidaceae</taxon>
        <taxon>Nocardioides</taxon>
    </lineage>
</organism>
<dbReference type="SUPFAM" id="SSF50475">
    <property type="entry name" value="FMN-binding split barrel"/>
    <property type="match status" value="1"/>
</dbReference>
<name>A0A7G9RCS1_9ACTN</name>
<dbReference type="InterPro" id="IPR012349">
    <property type="entry name" value="Split_barrel_FMN-bd"/>
</dbReference>
<evidence type="ECO:0000313" key="3">
    <source>
        <dbReference type="Proteomes" id="UP000515947"/>
    </source>
</evidence>
<dbReference type="AlphaFoldDB" id="A0A7G9RCS1"/>
<sequence>MSTADDVPLSPTPRSTPRRERERAQSERAALYDVLDASFLCHLAVVVDGVPLALPTVFAVDPAGRDHGGTLYLHGSVASRSLLQAPAQDVSVTFTVLDGLVLARSGFNHSMNYRSAVVVGRPRVVEDPDERLRALDLLVDRVVPGRAATLRRPTRKELAATRLLALPLHEASVKLRRGDPEDEDDDVAAGVWAGVLPLAVRAGEVVTAADAGGLAVPETVRQRAAELRAADGPG</sequence>
<proteinExistence type="predicted"/>
<dbReference type="KEGG" id="nmes:H9L09_02735"/>
<evidence type="ECO:0000256" key="1">
    <source>
        <dbReference type="SAM" id="MobiDB-lite"/>
    </source>
</evidence>